<comment type="caution">
    <text evidence="2">The sequence shown here is derived from an EMBL/GenBank/DDBJ whole genome shotgun (WGS) entry which is preliminary data.</text>
</comment>
<dbReference type="GO" id="GO:0003676">
    <property type="term" value="F:nucleic acid binding"/>
    <property type="evidence" value="ECO:0007669"/>
    <property type="project" value="InterPro"/>
</dbReference>
<organism evidence="2">
    <name type="scientific">Tanacetum cinerariifolium</name>
    <name type="common">Dalmatian daisy</name>
    <name type="synonym">Chrysanthemum cinerariifolium</name>
    <dbReference type="NCBI Taxonomy" id="118510"/>
    <lineage>
        <taxon>Eukaryota</taxon>
        <taxon>Viridiplantae</taxon>
        <taxon>Streptophyta</taxon>
        <taxon>Embryophyta</taxon>
        <taxon>Tracheophyta</taxon>
        <taxon>Spermatophyta</taxon>
        <taxon>Magnoliopsida</taxon>
        <taxon>eudicotyledons</taxon>
        <taxon>Gunneridae</taxon>
        <taxon>Pentapetalae</taxon>
        <taxon>asterids</taxon>
        <taxon>campanulids</taxon>
        <taxon>Asterales</taxon>
        <taxon>Asteraceae</taxon>
        <taxon>Asteroideae</taxon>
        <taxon>Anthemideae</taxon>
        <taxon>Anthemidinae</taxon>
        <taxon>Tanacetum</taxon>
    </lineage>
</organism>
<dbReference type="InterPro" id="IPR036397">
    <property type="entry name" value="RNaseH_sf"/>
</dbReference>
<evidence type="ECO:0000313" key="2">
    <source>
        <dbReference type="EMBL" id="GFC94422.1"/>
    </source>
</evidence>
<keyword evidence="2" id="KW-0548">Nucleotidyltransferase</keyword>
<dbReference type="Gene3D" id="1.10.340.70">
    <property type="match status" value="1"/>
</dbReference>
<dbReference type="GO" id="GO:0015074">
    <property type="term" value="P:DNA integration"/>
    <property type="evidence" value="ECO:0007669"/>
    <property type="project" value="InterPro"/>
</dbReference>
<dbReference type="AlphaFoldDB" id="A0A699SAF0"/>
<feature type="non-terminal residue" evidence="2">
    <location>
        <position position="186"/>
    </location>
</feature>
<dbReference type="PANTHER" id="PTHR45835:SF99">
    <property type="entry name" value="CHROMO DOMAIN-CONTAINING PROTEIN-RELATED"/>
    <property type="match status" value="1"/>
</dbReference>
<keyword evidence="2" id="KW-0695">RNA-directed DNA polymerase</keyword>
<dbReference type="InterPro" id="IPR012337">
    <property type="entry name" value="RNaseH-like_sf"/>
</dbReference>
<dbReference type="PROSITE" id="PS50994">
    <property type="entry name" value="INTEGRASE"/>
    <property type="match status" value="1"/>
</dbReference>
<keyword evidence="2" id="KW-0808">Transferase</keyword>
<dbReference type="Pfam" id="PF17921">
    <property type="entry name" value="Integrase_H2C2"/>
    <property type="match status" value="1"/>
</dbReference>
<gene>
    <name evidence="2" type="ORF">Tci_866392</name>
</gene>
<reference evidence="2" key="1">
    <citation type="journal article" date="2019" name="Sci. Rep.">
        <title>Draft genome of Tanacetum cinerariifolium, the natural source of mosquito coil.</title>
        <authorList>
            <person name="Yamashiro T."/>
            <person name="Shiraishi A."/>
            <person name="Satake H."/>
            <person name="Nakayama K."/>
        </authorList>
    </citation>
    <scope>NUCLEOTIDE SEQUENCE</scope>
</reference>
<dbReference type="PANTHER" id="PTHR45835">
    <property type="entry name" value="YALI0A06105P"/>
    <property type="match status" value="1"/>
</dbReference>
<accession>A0A699SAF0</accession>
<dbReference type="SUPFAM" id="SSF53098">
    <property type="entry name" value="Ribonuclease H-like"/>
    <property type="match status" value="1"/>
</dbReference>
<evidence type="ECO:0000259" key="1">
    <source>
        <dbReference type="PROSITE" id="PS50994"/>
    </source>
</evidence>
<protein>
    <submittedName>
        <fullName evidence="2">Putative reverse transcriptase domain-containing protein</fullName>
    </submittedName>
</protein>
<sequence length="186" mass="21760">MYYDLRDVYWWPGMKREIAEYVQRCLTCLKVKAEHQKPSGLLQQPEIPKWKWENITTDLIVKLPRTIHGHDSIWVIVDRLTKSAHFLPICEDYKTEKLARIYINEIISKHGVPVSIISDRDDRFASHFWQTLQKALGTQVFMSTADHPQTDGQSERSIQTLEDMLRACVMDFGGSWDTHLPLIEFS</sequence>
<dbReference type="InterPro" id="IPR001584">
    <property type="entry name" value="Integrase_cat-core"/>
</dbReference>
<dbReference type="InterPro" id="IPR041588">
    <property type="entry name" value="Integrase_H2C2"/>
</dbReference>
<dbReference type="EMBL" id="BKCJ011148589">
    <property type="protein sequence ID" value="GFC94422.1"/>
    <property type="molecule type" value="Genomic_DNA"/>
</dbReference>
<dbReference type="Gene3D" id="3.30.420.10">
    <property type="entry name" value="Ribonuclease H-like superfamily/Ribonuclease H"/>
    <property type="match status" value="1"/>
</dbReference>
<dbReference type="GO" id="GO:0003964">
    <property type="term" value="F:RNA-directed DNA polymerase activity"/>
    <property type="evidence" value="ECO:0007669"/>
    <property type="project" value="UniProtKB-KW"/>
</dbReference>
<name>A0A699SAF0_TANCI</name>
<proteinExistence type="predicted"/>
<feature type="domain" description="Integrase catalytic" evidence="1">
    <location>
        <begin position="44"/>
        <end position="186"/>
    </location>
</feature>